<dbReference type="GO" id="GO:0005319">
    <property type="term" value="F:lipid transporter activity"/>
    <property type="evidence" value="ECO:0007669"/>
    <property type="project" value="TreeGrafter"/>
</dbReference>
<organism evidence="7 8">
    <name type="scientific">Antrostomus carolinensis</name>
    <name type="common">Chuck-will's-widow</name>
    <name type="synonym">Caprimulgus carolinensis</name>
    <dbReference type="NCBI Taxonomy" id="279965"/>
    <lineage>
        <taxon>Eukaryota</taxon>
        <taxon>Metazoa</taxon>
        <taxon>Chordata</taxon>
        <taxon>Craniata</taxon>
        <taxon>Vertebrata</taxon>
        <taxon>Euteleostomi</taxon>
        <taxon>Archelosauria</taxon>
        <taxon>Archosauria</taxon>
        <taxon>Dinosauria</taxon>
        <taxon>Saurischia</taxon>
        <taxon>Theropoda</taxon>
        <taxon>Coelurosauria</taxon>
        <taxon>Aves</taxon>
        <taxon>Neognathae</taxon>
        <taxon>Neoaves</taxon>
        <taxon>Strisores</taxon>
        <taxon>Caprimulgiformes</taxon>
        <taxon>Caprimulgidae</taxon>
        <taxon>Antrostomus</taxon>
    </lineage>
</organism>
<keyword evidence="4 5" id="KW-0472">Membrane</keyword>
<dbReference type="EMBL" id="KL344079">
    <property type="protein sequence ID" value="KFZ54725.1"/>
    <property type="molecule type" value="Genomic_DNA"/>
</dbReference>
<dbReference type="GO" id="GO:0005524">
    <property type="term" value="F:ATP binding"/>
    <property type="evidence" value="ECO:0007669"/>
    <property type="project" value="UniProtKB-KW"/>
</dbReference>
<keyword evidence="7" id="KW-0547">Nucleotide-binding</keyword>
<reference evidence="7 8" key="1">
    <citation type="submission" date="2014-04" db="EMBL/GenBank/DDBJ databases">
        <title>Genome evolution of avian class.</title>
        <authorList>
            <person name="Zhang G."/>
            <person name="Li C."/>
        </authorList>
    </citation>
    <scope>NUCLEOTIDE SEQUENCE [LARGE SCALE GENOMIC DNA]</scope>
    <source>
        <strain evidence="7">BGI_N321</strain>
    </source>
</reference>
<accession>A0A094KDF9</accession>
<feature type="non-terminal residue" evidence="7">
    <location>
        <position position="1"/>
    </location>
</feature>
<evidence type="ECO:0000256" key="2">
    <source>
        <dbReference type="ARBA" id="ARBA00022692"/>
    </source>
</evidence>
<feature type="domain" description="ABC-2 type transporter transmembrane" evidence="6">
    <location>
        <begin position="7"/>
        <end position="186"/>
    </location>
</feature>
<dbReference type="AlphaFoldDB" id="A0A094KDF9"/>
<dbReference type="GO" id="GO:0140359">
    <property type="term" value="F:ABC-type transporter activity"/>
    <property type="evidence" value="ECO:0007669"/>
    <property type="project" value="InterPro"/>
</dbReference>
<dbReference type="PANTHER" id="PTHR19229:SF274">
    <property type="entry name" value="ABC-TYPE ORGANIC ANION TRANSPORTER ABCA8"/>
    <property type="match status" value="1"/>
</dbReference>
<evidence type="ECO:0000256" key="1">
    <source>
        <dbReference type="ARBA" id="ARBA00004141"/>
    </source>
</evidence>
<comment type="subcellular location">
    <subcellularLocation>
        <location evidence="1">Membrane</location>
        <topology evidence="1">Multi-pass membrane protein</topology>
    </subcellularLocation>
</comment>
<keyword evidence="7" id="KW-0067">ATP-binding</keyword>
<evidence type="ECO:0000313" key="8">
    <source>
        <dbReference type="Proteomes" id="UP000053620"/>
    </source>
</evidence>
<sequence>LMTGVIIEEVENENKLEKRGILEDDVIGVVFKDDFSYHLRFQSYSVVSPNDDFEHIDTCYNFSSSHCKVPMYWYSGFLSLQSSIDAAIIEMKTNHSVWEEMKSISGVRLKSPLIKPLYKLDYIWFITYIILCFSPYMYFLSVKVIREKKKLKVLMRAMGLQDIAFWLSWSLLYTVYISITASLLTLIT</sequence>
<keyword evidence="2 5" id="KW-0812">Transmembrane</keyword>
<evidence type="ECO:0000256" key="3">
    <source>
        <dbReference type="ARBA" id="ARBA00022989"/>
    </source>
</evidence>
<protein>
    <submittedName>
        <fullName evidence="7">ATP-binding cassette sub-family A member 8-A</fullName>
    </submittedName>
</protein>
<evidence type="ECO:0000256" key="5">
    <source>
        <dbReference type="SAM" id="Phobius"/>
    </source>
</evidence>
<evidence type="ECO:0000256" key="4">
    <source>
        <dbReference type="ARBA" id="ARBA00023136"/>
    </source>
</evidence>
<keyword evidence="3 5" id="KW-1133">Transmembrane helix</keyword>
<feature type="non-terminal residue" evidence="7">
    <location>
        <position position="188"/>
    </location>
</feature>
<evidence type="ECO:0000313" key="7">
    <source>
        <dbReference type="EMBL" id="KFZ54725.1"/>
    </source>
</evidence>
<dbReference type="InterPro" id="IPR013525">
    <property type="entry name" value="ABC2_TM"/>
</dbReference>
<gene>
    <name evidence="7" type="ORF">N321_05776</name>
</gene>
<feature type="transmembrane region" description="Helical" evidence="5">
    <location>
        <begin position="163"/>
        <end position="187"/>
    </location>
</feature>
<name>A0A094KDF9_ANTCR</name>
<proteinExistence type="predicted"/>
<dbReference type="Proteomes" id="UP000053620">
    <property type="component" value="Unassembled WGS sequence"/>
</dbReference>
<dbReference type="InterPro" id="IPR026082">
    <property type="entry name" value="ABCA"/>
</dbReference>
<keyword evidence="8" id="KW-1185">Reference proteome</keyword>
<feature type="transmembrane region" description="Helical" evidence="5">
    <location>
        <begin position="122"/>
        <end position="142"/>
    </location>
</feature>
<evidence type="ECO:0000259" key="6">
    <source>
        <dbReference type="Pfam" id="PF12698"/>
    </source>
</evidence>
<dbReference type="Pfam" id="PF12698">
    <property type="entry name" value="ABC2_membrane_3"/>
    <property type="match status" value="1"/>
</dbReference>
<dbReference type="PANTHER" id="PTHR19229">
    <property type="entry name" value="ATP-BINDING CASSETTE TRANSPORTER SUBFAMILY A ABCA"/>
    <property type="match status" value="1"/>
</dbReference>
<dbReference type="GO" id="GO:0016020">
    <property type="term" value="C:membrane"/>
    <property type="evidence" value="ECO:0007669"/>
    <property type="project" value="UniProtKB-SubCell"/>
</dbReference>